<evidence type="ECO:0000313" key="2">
    <source>
        <dbReference type="Proteomes" id="UP000789901"/>
    </source>
</evidence>
<dbReference type="EMBL" id="CAJVQB010068861">
    <property type="protein sequence ID" value="CAG8842390.1"/>
    <property type="molecule type" value="Genomic_DNA"/>
</dbReference>
<evidence type="ECO:0000313" key="1">
    <source>
        <dbReference type="EMBL" id="CAG8842390.1"/>
    </source>
</evidence>
<dbReference type="Proteomes" id="UP000789901">
    <property type="component" value="Unassembled WGS sequence"/>
</dbReference>
<proteinExistence type="predicted"/>
<organism evidence="1 2">
    <name type="scientific">Gigaspora margarita</name>
    <dbReference type="NCBI Taxonomy" id="4874"/>
    <lineage>
        <taxon>Eukaryota</taxon>
        <taxon>Fungi</taxon>
        <taxon>Fungi incertae sedis</taxon>
        <taxon>Mucoromycota</taxon>
        <taxon>Glomeromycotina</taxon>
        <taxon>Glomeromycetes</taxon>
        <taxon>Diversisporales</taxon>
        <taxon>Gigasporaceae</taxon>
        <taxon>Gigaspora</taxon>
    </lineage>
</organism>
<gene>
    <name evidence="1" type="ORF">GMARGA_LOCUS35959</name>
</gene>
<comment type="caution">
    <text evidence="1">The sequence shown here is derived from an EMBL/GenBank/DDBJ whole genome shotgun (WGS) entry which is preliminary data.</text>
</comment>
<accession>A0ABN7WYC5</accession>
<feature type="non-terminal residue" evidence="1">
    <location>
        <position position="1"/>
    </location>
</feature>
<name>A0ABN7WYC5_GIGMA</name>
<feature type="non-terminal residue" evidence="1">
    <location>
        <position position="52"/>
    </location>
</feature>
<reference evidence="1 2" key="1">
    <citation type="submission" date="2021-06" db="EMBL/GenBank/DDBJ databases">
        <authorList>
            <person name="Kallberg Y."/>
            <person name="Tangrot J."/>
            <person name="Rosling A."/>
        </authorList>
    </citation>
    <scope>NUCLEOTIDE SEQUENCE [LARGE SCALE GENOMIC DNA]</scope>
    <source>
        <strain evidence="1 2">120-4 pot B 10/14</strain>
    </source>
</reference>
<sequence length="52" mass="6048">LETDYSLNLNEITLTNPEETTTFENNDIEWNVENEEILENPEILSDPPVNKN</sequence>
<protein>
    <submittedName>
        <fullName evidence="1">6246_t:CDS:1</fullName>
    </submittedName>
</protein>
<keyword evidence="2" id="KW-1185">Reference proteome</keyword>